<dbReference type="PROSITE" id="PS51257">
    <property type="entry name" value="PROKAR_LIPOPROTEIN"/>
    <property type="match status" value="1"/>
</dbReference>
<gene>
    <name evidence="1" type="ORF">DI536_11015</name>
</gene>
<proteinExistence type="predicted"/>
<comment type="caution">
    <text evidence="1">The sequence shown here is derived from an EMBL/GenBank/DDBJ whole genome shotgun (WGS) entry which is preliminary data.</text>
</comment>
<dbReference type="AlphaFoldDB" id="A0A2W5TM37"/>
<dbReference type="Proteomes" id="UP000249061">
    <property type="component" value="Unassembled WGS sequence"/>
</dbReference>
<sequence>MKRSALLVGVVLAACGHENSAPQFPIEFVVSAALKDDISAFQLSLVTQGSSLDCVTVQKSCIKDQVASTRFVALKDASGKSVQAVRFDLSTLMAGSPSSQDVSLKELPVGKDFALVVEAISTDSTPRLAGSSCSYIRELTAGDNAAVTARIEKLDPRAACDPTF</sequence>
<protein>
    <recommendedName>
        <fullName evidence="3">Lipoprotein</fullName>
    </recommendedName>
</protein>
<accession>A0A2W5TM37</accession>
<reference evidence="1 2" key="1">
    <citation type="submission" date="2017-08" db="EMBL/GenBank/DDBJ databases">
        <title>Infants hospitalized years apart are colonized by the same room-sourced microbial strains.</title>
        <authorList>
            <person name="Brooks B."/>
            <person name="Olm M.R."/>
            <person name="Firek B.A."/>
            <person name="Baker R."/>
            <person name="Thomas B.C."/>
            <person name="Morowitz M.J."/>
            <person name="Banfield J.F."/>
        </authorList>
    </citation>
    <scope>NUCLEOTIDE SEQUENCE [LARGE SCALE GENOMIC DNA]</scope>
    <source>
        <strain evidence="1">S2_003_000_R2_14</strain>
    </source>
</reference>
<evidence type="ECO:0000313" key="1">
    <source>
        <dbReference type="EMBL" id="PZR13856.1"/>
    </source>
</evidence>
<evidence type="ECO:0008006" key="3">
    <source>
        <dbReference type="Google" id="ProtNLM"/>
    </source>
</evidence>
<evidence type="ECO:0000313" key="2">
    <source>
        <dbReference type="Proteomes" id="UP000249061"/>
    </source>
</evidence>
<dbReference type="EMBL" id="QFQP01000008">
    <property type="protein sequence ID" value="PZR13856.1"/>
    <property type="molecule type" value="Genomic_DNA"/>
</dbReference>
<name>A0A2W5TM37_9BACT</name>
<organism evidence="1 2">
    <name type="scientific">Archangium gephyra</name>
    <dbReference type="NCBI Taxonomy" id="48"/>
    <lineage>
        <taxon>Bacteria</taxon>
        <taxon>Pseudomonadati</taxon>
        <taxon>Myxococcota</taxon>
        <taxon>Myxococcia</taxon>
        <taxon>Myxococcales</taxon>
        <taxon>Cystobacterineae</taxon>
        <taxon>Archangiaceae</taxon>
        <taxon>Archangium</taxon>
    </lineage>
</organism>